<accession>A0ABZ0QKK1</accession>
<dbReference type="InterPro" id="IPR050807">
    <property type="entry name" value="TransReg_Diox_bact_type"/>
</dbReference>
<dbReference type="InterPro" id="IPR010982">
    <property type="entry name" value="Lambda_DNA-bd_dom_sf"/>
</dbReference>
<dbReference type="CDD" id="cd00093">
    <property type="entry name" value="HTH_XRE"/>
    <property type="match status" value="1"/>
</dbReference>
<feature type="domain" description="HTH cro/C1-type" evidence="3">
    <location>
        <begin position="7"/>
        <end position="62"/>
    </location>
</feature>
<evidence type="ECO:0000313" key="5">
    <source>
        <dbReference type="Proteomes" id="UP001304683"/>
    </source>
</evidence>
<evidence type="ECO:0000256" key="1">
    <source>
        <dbReference type="ARBA" id="ARBA00023125"/>
    </source>
</evidence>
<dbReference type="Proteomes" id="UP001304683">
    <property type="component" value="Chromosome"/>
</dbReference>
<dbReference type="Pfam" id="PF01381">
    <property type="entry name" value="HTH_3"/>
    <property type="match status" value="1"/>
</dbReference>
<name>A0ABZ0QKK1_9FIRM</name>
<dbReference type="RefSeq" id="WP_318749940.1">
    <property type="nucleotide sequence ID" value="NZ_CP132508.1"/>
</dbReference>
<gene>
    <name evidence="4" type="ORF">Q5761_06415</name>
</gene>
<protein>
    <submittedName>
        <fullName evidence="4">Helix-turn-helix transcriptional regulator</fullName>
    </submittedName>
</protein>
<evidence type="ECO:0000256" key="2">
    <source>
        <dbReference type="SAM" id="MobiDB-lite"/>
    </source>
</evidence>
<feature type="compositionally biased region" description="Low complexity" evidence="2">
    <location>
        <begin position="145"/>
        <end position="155"/>
    </location>
</feature>
<dbReference type="PANTHER" id="PTHR46797:SF1">
    <property type="entry name" value="METHYLPHOSPHONATE SYNTHASE"/>
    <property type="match status" value="1"/>
</dbReference>
<keyword evidence="5" id="KW-1185">Reference proteome</keyword>
<evidence type="ECO:0000313" key="4">
    <source>
        <dbReference type="EMBL" id="WPD18026.1"/>
    </source>
</evidence>
<dbReference type="PROSITE" id="PS50943">
    <property type="entry name" value="HTH_CROC1"/>
    <property type="match status" value="1"/>
</dbReference>
<dbReference type="Gene3D" id="1.10.260.40">
    <property type="entry name" value="lambda repressor-like DNA-binding domains"/>
    <property type="match status" value="1"/>
</dbReference>
<keyword evidence="1" id="KW-0238">DNA-binding</keyword>
<dbReference type="SMART" id="SM00530">
    <property type="entry name" value="HTH_XRE"/>
    <property type="match status" value="1"/>
</dbReference>
<organism evidence="4 5">
    <name type="scientific">Thermaerobacter composti</name>
    <dbReference type="NCBI Taxonomy" id="554949"/>
    <lineage>
        <taxon>Bacteria</taxon>
        <taxon>Bacillati</taxon>
        <taxon>Bacillota</taxon>
        <taxon>Clostridia</taxon>
        <taxon>Eubacteriales</taxon>
        <taxon>Clostridiales Family XVII. Incertae Sedis</taxon>
        <taxon>Thermaerobacter</taxon>
    </lineage>
</organism>
<reference evidence="4 5" key="1">
    <citation type="submission" date="2023-08" db="EMBL/GenBank/DDBJ databases">
        <title>Genome sequence of Thermaerobacter compostii strain Ins1, a spore-forming filamentous bacterium isolated from a deep geothermal reservoir.</title>
        <authorList>
            <person name="Bregnard D."/>
            <person name="Gonzalez D."/>
            <person name="Junier P."/>
        </authorList>
    </citation>
    <scope>NUCLEOTIDE SEQUENCE [LARGE SCALE GENOMIC DNA]</scope>
    <source>
        <strain evidence="4 5">Ins1</strain>
    </source>
</reference>
<feature type="compositionally biased region" description="Low complexity" evidence="2">
    <location>
        <begin position="93"/>
        <end position="106"/>
    </location>
</feature>
<sequence>MEVGKRIRELRRQRGISLRDLARRSGVSKAYLSQLENDPARKPSVDVVLRVAAALGVGLADLVGPAAVGPAAPPAPAAAVASAPSGPAPTVPAAPAAEGGANRPTPGSGGASPQPPPEDAIALAAASAEPPGSAGVVRGTSATYRQPQPARAATPRPQPAGSQPTPGPGALDPETLPWALRVFWQEHPEVSEADIRSLAAITWHGRRPFTPTDYWVLHQVLTGMTRGL</sequence>
<dbReference type="EMBL" id="CP132508">
    <property type="protein sequence ID" value="WPD18026.1"/>
    <property type="molecule type" value="Genomic_DNA"/>
</dbReference>
<feature type="region of interest" description="Disordered" evidence="2">
    <location>
        <begin position="70"/>
        <end position="174"/>
    </location>
</feature>
<dbReference type="PANTHER" id="PTHR46797">
    <property type="entry name" value="HTH-TYPE TRANSCRIPTIONAL REGULATOR"/>
    <property type="match status" value="1"/>
</dbReference>
<dbReference type="SUPFAM" id="SSF47413">
    <property type="entry name" value="lambda repressor-like DNA-binding domains"/>
    <property type="match status" value="1"/>
</dbReference>
<feature type="compositionally biased region" description="Low complexity" evidence="2">
    <location>
        <begin position="119"/>
        <end position="135"/>
    </location>
</feature>
<dbReference type="InterPro" id="IPR001387">
    <property type="entry name" value="Cro/C1-type_HTH"/>
</dbReference>
<proteinExistence type="predicted"/>
<evidence type="ECO:0000259" key="3">
    <source>
        <dbReference type="PROSITE" id="PS50943"/>
    </source>
</evidence>